<evidence type="ECO:0000256" key="1">
    <source>
        <dbReference type="ARBA" id="ARBA00006139"/>
    </source>
</evidence>
<feature type="active site" evidence="9">
    <location>
        <position position="119"/>
    </location>
</feature>
<keyword evidence="4 9" id="KW-0812">Transmembrane</keyword>
<evidence type="ECO:0000256" key="4">
    <source>
        <dbReference type="ARBA" id="ARBA00022692"/>
    </source>
</evidence>
<keyword evidence="2 9" id="KW-1003">Cell membrane</keyword>
<dbReference type="Pfam" id="PF01252">
    <property type="entry name" value="Peptidase_A8"/>
    <property type="match status" value="1"/>
</dbReference>
<dbReference type="NCBIfam" id="TIGR00077">
    <property type="entry name" value="lspA"/>
    <property type="match status" value="1"/>
</dbReference>
<keyword evidence="6 9" id="KW-0378">Hydrolase</keyword>
<dbReference type="RefSeq" id="WP_216321231.1">
    <property type="nucleotide sequence ID" value="NZ_JAHKRT010000002.1"/>
</dbReference>
<name>A0ABS6BG72_9SPHN</name>
<evidence type="ECO:0000313" key="10">
    <source>
        <dbReference type="EMBL" id="MBU3077288.1"/>
    </source>
</evidence>
<evidence type="ECO:0000256" key="9">
    <source>
        <dbReference type="HAMAP-Rule" id="MF_00161"/>
    </source>
</evidence>
<comment type="subcellular location">
    <subcellularLocation>
        <location evidence="9">Cell membrane</location>
        <topology evidence="9">Multi-pass membrane protein</topology>
    </subcellularLocation>
</comment>
<keyword evidence="5 9" id="KW-0064">Aspartyl protease</keyword>
<keyword evidence="8 9" id="KW-0472">Membrane</keyword>
<dbReference type="InterPro" id="IPR001872">
    <property type="entry name" value="Peptidase_A8"/>
</dbReference>
<feature type="transmembrane region" description="Helical" evidence="9">
    <location>
        <begin position="68"/>
        <end position="86"/>
    </location>
</feature>
<evidence type="ECO:0000256" key="7">
    <source>
        <dbReference type="ARBA" id="ARBA00022989"/>
    </source>
</evidence>
<feature type="transmembrane region" description="Helical" evidence="9">
    <location>
        <begin position="129"/>
        <end position="150"/>
    </location>
</feature>
<sequence>MNRVTRAGYATALAVILVDQLTKWIAAGPLDLTGRLIIPVLPIFDLRYVQNFGVSMGFLVADSDTGRWLLVAMTGLIALVPAIWILREKSRADAVALGLVLGGALGNILDRVRLGHVFDFLDLHFGDWHPFLVFNVADAAITLGVVALLLRAFLVRGEPAVSEDKHA</sequence>
<dbReference type="EMBL" id="JAHKRT010000002">
    <property type="protein sequence ID" value="MBU3077288.1"/>
    <property type="molecule type" value="Genomic_DNA"/>
</dbReference>
<organism evidence="10 11">
    <name type="scientific">Sphingomonas quercus</name>
    <dbReference type="NCBI Taxonomy" id="2842451"/>
    <lineage>
        <taxon>Bacteria</taxon>
        <taxon>Pseudomonadati</taxon>
        <taxon>Pseudomonadota</taxon>
        <taxon>Alphaproteobacteria</taxon>
        <taxon>Sphingomonadales</taxon>
        <taxon>Sphingomonadaceae</taxon>
        <taxon>Sphingomonas</taxon>
    </lineage>
</organism>
<dbReference type="PANTHER" id="PTHR33695:SF1">
    <property type="entry name" value="LIPOPROTEIN SIGNAL PEPTIDASE"/>
    <property type="match status" value="1"/>
</dbReference>
<comment type="caution">
    <text evidence="10">The sequence shown here is derived from an EMBL/GenBank/DDBJ whole genome shotgun (WGS) entry which is preliminary data.</text>
</comment>
<proteinExistence type="inferred from homology"/>
<comment type="pathway">
    <text evidence="9">Protein modification; lipoprotein biosynthesis (signal peptide cleavage).</text>
</comment>
<feature type="transmembrane region" description="Helical" evidence="9">
    <location>
        <begin position="7"/>
        <end position="26"/>
    </location>
</feature>
<comment type="function">
    <text evidence="9">This protein specifically catalyzes the removal of signal peptides from prolipoproteins.</text>
</comment>
<evidence type="ECO:0000256" key="8">
    <source>
        <dbReference type="ARBA" id="ARBA00023136"/>
    </source>
</evidence>
<evidence type="ECO:0000313" key="11">
    <source>
        <dbReference type="Proteomes" id="UP000776276"/>
    </source>
</evidence>
<comment type="catalytic activity">
    <reaction evidence="9">
        <text>Release of signal peptides from bacterial membrane prolipoproteins. Hydrolyzes -Xaa-Yaa-Zaa-|-(S,diacylglyceryl)Cys-, in which Xaa is hydrophobic (preferably Leu), and Yaa (Ala or Ser) and Zaa (Gly or Ala) have small, neutral side chains.</text>
        <dbReference type="EC" id="3.4.23.36"/>
    </reaction>
</comment>
<evidence type="ECO:0000256" key="5">
    <source>
        <dbReference type="ARBA" id="ARBA00022750"/>
    </source>
</evidence>
<dbReference type="GO" id="GO:0004190">
    <property type="term" value="F:aspartic-type endopeptidase activity"/>
    <property type="evidence" value="ECO:0007669"/>
    <property type="project" value="UniProtKB-EC"/>
</dbReference>
<keyword evidence="3 9" id="KW-0645">Protease</keyword>
<protein>
    <recommendedName>
        <fullName evidence="9">Lipoprotein signal peptidase</fullName>
        <ecNumber evidence="9">3.4.23.36</ecNumber>
    </recommendedName>
    <alternativeName>
        <fullName evidence="9">Prolipoprotein signal peptidase</fullName>
    </alternativeName>
    <alternativeName>
        <fullName evidence="9">Signal peptidase II</fullName>
        <shortName evidence="9">SPase II</shortName>
    </alternativeName>
</protein>
<reference evidence="10 11" key="1">
    <citation type="submission" date="2021-06" db="EMBL/GenBank/DDBJ databases">
        <title>Sphingomonas sp. XMGL2, whole genome shotgun sequencing project.</title>
        <authorList>
            <person name="Zhao G."/>
            <person name="Shen L."/>
        </authorList>
    </citation>
    <scope>NUCLEOTIDE SEQUENCE [LARGE SCALE GENOMIC DNA]</scope>
    <source>
        <strain evidence="10 11">XMGL2</strain>
    </source>
</reference>
<accession>A0ABS6BG72</accession>
<dbReference type="PANTHER" id="PTHR33695">
    <property type="entry name" value="LIPOPROTEIN SIGNAL PEPTIDASE"/>
    <property type="match status" value="1"/>
</dbReference>
<keyword evidence="11" id="KW-1185">Reference proteome</keyword>
<dbReference type="HAMAP" id="MF_00161">
    <property type="entry name" value="LspA"/>
    <property type="match status" value="1"/>
</dbReference>
<dbReference type="Proteomes" id="UP000776276">
    <property type="component" value="Unassembled WGS sequence"/>
</dbReference>
<keyword evidence="7 9" id="KW-1133">Transmembrane helix</keyword>
<comment type="similarity">
    <text evidence="1 9">Belongs to the peptidase A8 family.</text>
</comment>
<feature type="transmembrane region" description="Helical" evidence="9">
    <location>
        <begin position="93"/>
        <end position="109"/>
    </location>
</feature>
<dbReference type="EC" id="3.4.23.36" evidence="9"/>
<feature type="active site" evidence="9">
    <location>
        <position position="138"/>
    </location>
</feature>
<evidence type="ECO:0000256" key="2">
    <source>
        <dbReference type="ARBA" id="ARBA00022475"/>
    </source>
</evidence>
<evidence type="ECO:0000256" key="3">
    <source>
        <dbReference type="ARBA" id="ARBA00022670"/>
    </source>
</evidence>
<dbReference type="PROSITE" id="PS00855">
    <property type="entry name" value="SPASE_II"/>
    <property type="match status" value="1"/>
</dbReference>
<gene>
    <name evidence="9 10" type="primary">lspA</name>
    <name evidence="10" type="ORF">KOF26_05345</name>
</gene>
<evidence type="ECO:0000256" key="6">
    <source>
        <dbReference type="ARBA" id="ARBA00022801"/>
    </source>
</evidence>